<evidence type="ECO:0000313" key="4">
    <source>
        <dbReference type="Proteomes" id="UP000002432"/>
    </source>
</evidence>
<dbReference type="Pfam" id="PF07859">
    <property type="entry name" value="Abhydrolase_3"/>
    <property type="match status" value="1"/>
</dbReference>
<dbReference type="InterPro" id="IPR029058">
    <property type="entry name" value="AB_hydrolase_fold"/>
</dbReference>
<gene>
    <name evidence="3" type="ordered locus">Acid345_0348</name>
</gene>
<accession>Q1IUU7</accession>
<keyword evidence="1 3" id="KW-0378">Hydrolase</keyword>
<dbReference type="GO" id="GO:0016787">
    <property type="term" value="F:hydrolase activity"/>
    <property type="evidence" value="ECO:0007669"/>
    <property type="project" value="UniProtKB-KW"/>
</dbReference>
<dbReference type="EnsemblBacteria" id="ABF39353">
    <property type="protein sequence ID" value="ABF39353"/>
    <property type="gene ID" value="Acid345_0348"/>
</dbReference>
<name>Q1IUU7_KORVE</name>
<organism evidence="3 4">
    <name type="scientific">Koribacter versatilis (strain Ellin345)</name>
    <dbReference type="NCBI Taxonomy" id="204669"/>
    <lineage>
        <taxon>Bacteria</taxon>
        <taxon>Pseudomonadati</taxon>
        <taxon>Acidobacteriota</taxon>
        <taxon>Terriglobia</taxon>
        <taxon>Terriglobales</taxon>
        <taxon>Candidatus Korobacteraceae</taxon>
        <taxon>Candidatus Korobacter</taxon>
    </lineage>
</organism>
<dbReference type="Gene3D" id="3.40.50.1820">
    <property type="entry name" value="alpha/beta hydrolase"/>
    <property type="match status" value="1"/>
</dbReference>
<evidence type="ECO:0000259" key="2">
    <source>
        <dbReference type="Pfam" id="PF07859"/>
    </source>
</evidence>
<evidence type="ECO:0000313" key="3">
    <source>
        <dbReference type="EMBL" id="ABF39353.1"/>
    </source>
</evidence>
<dbReference type="eggNOG" id="COG0657">
    <property type="taxonomic scope" value="Bacteria"/>
</dbReference>
<dbReference type="InterPro" id="IPR050300">
    <property type="entry name" value="GDXG_lipolytic_enzyme"/>
</dbReference>
<dbReference type="KEGG" id="aba:Acid345_0348"/>
<proteinExistence type="predicted"/>
<dbReference type="Proteomes" id="UP000002432">
    <property type="component" value="Chromosome"/>
</dbReference>
<dbReference type="InterPro" id="IPR013094">
    <property type="entry name" value="AB_hydrolase_3"/>
</dbReference>
<dbReference type="HOGENOM" id="CLU_012494_13_1_0"/>
<dbReference type="PANTHER" id="PTHR48081">
    <property type="entry name" value="AB HYDROLASE SUPERFAMILY PROTEIN C4A8.06C"/>
    <property type="match status" value="1"/>
</dbReference>
<dbReference type="STRING" id="204669.Acid345_0348"/>
<dbReference type="OrthoDB" id="9815425at2"/>
<protein>
    <submittedName>
        <fullName evidence="3">Alpha/beta hydrolase</fullName>
    </submittedName>
</protein>
<evidence type="ECO:0000256" key="1">
    <source>
        <dbReference type="ARBA" id="ARBA00022801"/>
    </source>
</evidence>
<dbReference type="EMBL" id="CP000360">
    <property type="protein sequence ID" value="ABF39353.1"/>
    <property type="molecule type" value="Genomic_DNA"/>
</dbReference>
<dbReference type="PANTHER" id="PTHR48081:SF8">
    <property type="entry name" value="ALPHA_BETA HYDROLASE FOLD-3 DOMAIN-CONTAINING PROTEIN-RELATED"/>
    <property type="match status" value="1"/>
</dbReference>
<dbReference type="SUPFAM" id="SSF53474">
    <property type="entry name" value="alpha/beta-Hydrolases"/>
    <property type="match status" value="1"/>
</dbReference>
<dbReference type="AlphaFoldDB" id="Q1IUU7"/>
<feature type="domain" description="Alpha/beta hydrolase fold-3" evidence="2">
    <location>
        <begin position="109"/>
        <end position="308"/>
    </location>
</feature>
<reference evidence="3 4" key="1">
    <citation type="journal article" date="2009" name="Appl. Environ. Microbiol.">
        <title>Three genomes from the phylum Acidobacteria provide insight into the lifestyles of these microorganisms in soils.</title>
        <authorList>
            <person name="Ward N.L."/>
            <person name="Challacombe J.F."/>
            <person name="Janssen P.H."/>
            <person name="Henrissat B."/>
            <person name="Coutinho P.M."/>
            <person name="Wu M."/>
            <person name="Xie G."/>
            <person name="Haft D.H."/>
            <person name="Sait M."/>
            <person name="Badger J."/>
            <person name="Barabote R.D."/>
            <person name="Bradley B."/>
            <person name="Brettin T.S."/>
            <person name="Brinkac L.M."/>
            <person name="Bruce D."/>
            <person name="Creasy T."/>
            <person name="Daugherty S.C."/>
            <person name="Davidsen T.M."/>
            <person name="DeBoy R.T."/>
            <person name="Detter J.C."/>
            <person name="Dodson R.J."/>
            <person name="Durkin A.S."/>
            <person name="Ganapathy A."/>
            <person name="Gwinn-Giglio M."/>
            <person name="Han C.S."/>
            <person name="Khouri H."/>
            <person name="Kiss H."/>
            <person name="Kothari S.P."/>
            <person name="Madupu R."/>
            <person name="Nelson K.E."/>
            <person name="Nelson W.C."/>
            <person name="Paulsen I."/>
            <person name="Penn K."/>
            <person name="Ren Q."/>
            <person name="Rosovitz M.J."/>
            <person name="Selengut J.D."/>
            <person name="Shrivastava S."/>
            <person name="Sullivan S.A."/>
            <person name="Tapia R."/>
            <person name="Thompson L.S."/>
            <person name="Watkins K.L."/>
            <person name="Yang Q."/>
            <person name="Yu C."/>
            <person name="Zafar N."/>
            <person name="Zhou L."/>
            <person name="Kuske C.R."/>
        </authorList>
    </citation>
    <scope>NUCLEOTIDE SEQUENCE [LARGE SCALE GENOMIC DNA]</scope>
    <source>
        <strain evidence="3 4">Ellin345</strain>
    </source>
</reference>
<sequence length="335" mass="37635">MLPVPRFRGPYRHKCRRICSLAIARATAHRLSLGARRKSWNWAVEVGTAVIREQLIAAFKLPTAEEQRKFLDCMVLEVPAPQKVAREEAVESNFRGTWFLPEKPVDRTLLYLHGGGFACYPKESYAEFLPLIALAANARTFALDYRLAPEHPFPAALDDARRAYLCLLELGVDPRRMVVGGDSAGGNMTLSLLPQLRDAGIPLPALGIALSPATEFDVERPSLHHDEADWITGRMAETWRDWYCREEERGDPRVSPIHADMRGLPPIYIQAGEAEILYDSIVAFAEEAKRQSADVTLEAWEDMNHVFQFFGYNAPQSSAALKRITEVIEQHLPSA</sequence>
<keyword evidence="4" id="KW-1185">Reference proteome</keyword>